<protein>
    <submittedName>
        <fullName evidence="9">Fe2+/Zn2+ uptake regulation protein</fullName>
    </submittedName>
</protein>
<dbReference type="InterPro" id="IPR036390">
    <property type="entry name" value="WH_DNA-bd_sf"/>
</dbReference>
<keyword evidence="5" id="KW-0238">DNA-binding</keyword>
<evidence type="ECO:0000256" key="3">
    <source>
        <dbReference type="ARBA" id="ARBA00022833"/>
    </source>
</evidence>
<dbReference type="GO" id="GO:0000976">
    <property type="term" value="F:transcription cis-regulatory region binding"/>
    <property type="evidence" value="ECO:0007669"/>
    <property type="project" value="TreeGrafter"/>
</dbReference>
<comment type="cofactor">
    <cofactor evidence="8">
        <name>Mn(2+)</name>
        <dbReference type="ChEBI" id="CHEBI:29035"/>
    </cofactor>
    <cofactor evidence="8">
        <name>Fe(2+)</name>
        <dbReference type="ChEBI" id="CHEBI:29033"/>
    </cofactor>
    <text evidence="8">Binds 1 Mn(2+) or Fe(2+) ion per subunit.</text>
</comment>
<accession>I2F4U9</accession>
<proteinExistence type="inferred from homology"/>
<dbReference type="STRING" id="660470.Theba_1264"/>
<dbReference type="GO" id="GO:0045892">
    <property type="term" value="P:negative regulation of DNA-templated transcription"/>
    <property type="evidence" value="ECO:0007669"/>
    <property type="project" value="TreeGrafter"/>
</dbReference>
<dbReference type="SUPFAM" id="SSF46785">
    <property type="entry name" value="Winged helix' DNA-binding domain"/>
    <property type="match status" value="1"/>
</dbReference>
<evidence type="ECO:0000256" key="7">
    <source>
        <dbReference type="PIRSR" id="PIRSR602481-1"/>
    </source>
</evidence>
<dbReference type="AlphaFoldDB" id="I2F4U9"/>
<evidence type="ECO:0000256" key="8">
    <source>
        <dbReference type="PIRSR" id="PIRSR602481-2"/>
    </source>
</evidence>
<dbReference type="InterPro" id="IPR036388">
    <property type="entry name" value="WH-like_DNA-bd_sf"/>
</dbReference>
<dbReference type="InterPro" id="IPR002481">
    <property type="entry name" value="FUR"/>
</dbReference>
<dbReference type="PANTHER" id="PTHR33202:SF7">
    <property type="entry name" value="FERRIC UPTAKE REGULATION PROTEIN"/>
    <property type="match status" value="1"/>
</dbReference>
<evidence type="ECO:0000313" key="9">
    <source>
        <dbReference type="EMBL" id="AFK06952.1"/>
    </source>
</evidence>
<dbReference type="KEGG" id="mpg:Theba_1264"/>
<evidence type="ECO:0000256" key="4">
    <source>
        <dbReference type="ARBA" id="ARBA00023015"/>
    </source>
</evidence>
<sequence>MEIKDTVALLKSKGYRITPQRVAIIRILRDHEGHPGVEEVFRSVIQVHPNISMATVYNVMEVLEKEGIIKAIANSKKSRRYDSEVKPHGHFICNSCGRVFDIPMKYYEACLKVFPSEMTDFEVNSFELTIKGICPDCKKKLL</sequence>
<evidence type="ECO:0000256" key="1">
    <source>
        <dbReference type="ARBA" id="ARBA00007957"/>
    </source>
</evidence>
<dbReference type="GeneID" id="87107071"/>
<keyword evidence="7" id="KW-0479">Metal-binding</keyword>
<feature type="binding site" evidence="7">
    <location>
        <position position="93"/>
    </location>
    <ligand>
        <name>Zn(2+)</name>
        <dbReference type="ChEBI" id="CHEBI:29105"/>
    </ligand>
</feature>
<name>I2F4U9_9BACT</name>
<evidence type="ECO:0000256" key="2">
    <source>
        <dbReference type="ARBA" id="ARBA00022491"/>
    </source>
</evidence>
<keyword evidence="6" id="KW-0804">Transcription</keyword>
<feature type="binding site" evidence="8">
    <location>
        <position position="108"/>
    </location>
    <ligand>
        <name>Fe cation</name>
        <dbReference type="ChEBI" id="CHEBI:24875"/>
    </ligand>
</feature>
<dbReference type="GO" id="GO:0008270">
    <property type="term" value="F:zinc ion binding"/>
    <property type="evidence" value="ECO:0007669"/>
    <property type="project" value="TreeGrafter"/>
</dbReference>
<keyword evidence="8" id="KW-0408">Iron</keyword>
<organism evidence="9 10">
    <name type="scientific">Mesotoga prima MesG1.Ag.4.2</name>
    <dbReference type="NCBI Taxonomy" id="660470"/>
    <lineage>
        <taxon>Bacteria</taxon>
        <taxon>Thermotogati</taxon>
        <taxon>Thermotogota</taxon>
        <taxon>Thermotogae</taxon>
        <taxon>Kosmotogales</taxon>
        <taxon>Kosmotogaceae</taxon>
        <taxon>Mesotoga</taxon>
    </lineage>
</organism>
<evidence type="ECO:0000256" key="6">
    <source>
        <dbReference type="ARBA" id="ARBA00023163"/>
    </source>
</evidence>
<feature type="binding site" evidence="7">
    <location>
        <position position="134"/>
    </location>
    <ligand>
        <name>Zn(2+)</name>
        <dbReference type="ChEBI" id="CHEBI:29105"/>
    </ligand>
</feature>
<dbReference type="EMBL" id="CP003532">
    <property type="protein sequence ID" value="AFK06952.1"/>
    <property type="molecule type" value="Genomic_DNA"/>
</dbReference>
<comment type="cofactor">
    <cofactor evidence="7">
        <name>Zn(2+)</name>
        <dbReference type="ChEBI" id="CHEBI:29105"/>
    </cofactor>
    <text evidence="7">Binds 1 zinc ion per subunit.</text>
</comment>
<dbReference type="GO" id="GO:0003700">
    <property type="term" value="F:DNA-binding transcription factor activity"/>
    <property type="evidence" value="ECO:0007669"/>
    <property type="project" value="InterPro"/>
</dbReference>
<keyword evidence="3 7" id="KW-0862">Zinc</keyword>
<dbReference type="Pfam" id="PF01475">
    <property type="entry name" value="FUR"/>
    <property type="match status" value="1"/>
</dbReference>
<keyword evidence="4" id="KW-0805">Transcription regulation</keyword>
<dbReference type="CDD" id="cd07153">
    <property type="entry name" value="Fur_like"/>
    <property type="match status" value="1"/>
</dbReference>
<reference evidence="9 10" key="1">
    <citation type="journal article" date="2012" name="Genome Biol. Evol.">
        <title>Genome Sequence of the Mesophilic Thermotogales Bacterium Mesotoga prima MesG1.Ag.4.2 Reveals the Largest Thermotogales Genome To Date.</title>
        <authorList>
            <person name="Zhaxybayeva O."/>
            <person name="Swithers K.S."/>
            <person name="Foght J."/>
            <person name="Green A.G."/>
            <person name="Bruce D."/>
            <person name="Detter C."/>
            <person name="Han S."/>
            <person name="Teshima H."/>
            <person name="Han J."/>
            <person name="Woyke T."/>
            <person name="Pitluck S."/>
            <person name="Nolan M."/>
            <person name="Ivanova N."/>
            <person name="Pati A."/>
            <person name="Land M.L."/>
            <person name="Dlutek M."/>
            <person name="Doolittle W.F."/>
            <person name="Noll K.M."/>
            <person name="Nesbo C.L."/>
        </authorList>
    </citation>
    <scope>NUCLEOTIDE SEQUENCE [LARGE SCALE GENOMIC DNA]</scope>
    <source>
        <strain evidence="10">mesG1.Ag.4.2</strain>
    </source>
</reference>
<dbReference type="Gene3D" id="3.30.1490.190">
    <property type="match status" value="1"/>
</dbReference>
<gene>
    <name evidence="9" type="ORF">Theba_1264</name>
</gene>
<feature type="binding site" evidence="7">
    <location>
        <position position="137"/>
    </location>
    <ligand>
        <name>Zn(2+)</name>
        <dbReference type="ChEBI" id="CHEBI:29105"/>
    </ligand>
</feature>
<dbReference type="eggNOG" id="COG0735">
    <property type="taxonomic scope" value="Bacteria"/>
</dbReference>
<keyword evidence="2" id="KW-0678">Repressor</keyword>
<comment type="similarity">
    <text evidence="1">Belongs to the Fur family.</text>
</comment>
<dbReference type="InterPro" id="IPR043135">
    <property type="entry name" value="Fur_C"/>
</dbReference>
<dbReference type="Proteomes" id="UP000002881">
    <property type="component" value="Chromosome"/>
</dbReference>
<dbReference type="GO" id="GO:1900376">
    <property type="term" value="P:regulation of secondary metabolite biosynthetic process"/>
    <property type="evidence" value="ECO:0007669"/>
    <property type="project" value="TreeGrafter"/>
</dbReference>
<evidence type="ECO:0000313" key="10">
    <source>
        <dbReference type="Proteomes" id="UP000002881"/>
    </source>
</evidence>
<feature type="binding site" evidence="7">
    <location>
        <position position="96"/>
    </location>
    <ligand>
        <name>Zn(2+)</name>
        <dbReference type="ChEBI" id="CHEBI:29105"/>
    </ligand>
</feature>
<dbReference type="PANTHER" id="PTHR33202">
    <property type="entry name" value="ZINC UPTAKE REGULATION PROTEIN"/>
    <property type="match status" value="1"/>
</dbReference>
<dbReference type="HOGENOM" id="CLU_096072_4_2_0"/>
<dbReference type="Gene3D" id="1.10.10.10">
    <property type="entry name" value="Winged helix-like DNA-binding domain superfamily/Winged helix DNA-binding domain"/>
    <property type="match status" value="1"/>
</dbReference>
<keyword evidence="10" id="KW-1185">Reference proteome</keyword>
<evidence type="ECO:0000256" key="5">
    <source>
        <dbReference type="ARBA" id="ARBA00023125"/>
    </source>
</evidence>
<dbReference type="RefSeq" id="WP_014730933.1">
    <property type="nucleotide sequence ID" value="NC_017934.1"/>
</dbReference>